<keyword evidence="2" id="KW-1003">Cell membrane</keyword>
<reference evidence="9 10" key="1">
    <citation type="journal article" date="2003" name="Genome Res.">
        <title>Comparative complete genome sequence analysis of the amino acid replacements responsible for the thermostability of Corynebacterium efficiens.</title>
        <authorList>
            <person name="Nishio Y."/>
            <person name="Nakamura Y."/>
            <person name="Kawarabayasi Y."/>
            <person name="Usuda Y."/>
            <person name="Kimura E."/>
            <person name="Sugimoto S."/>
            <person name="Matsui K."/>
            <person name="Yamagishi A."/>
            <person name="Kikuchi H."/>
            <person name="Ikeo K."/>
            <person name="Gojobori T."/>
        </authorList>
    </citation>
    <scope>NUCLEOTIDE SEQUENCE [LARGE SCALE GENOMIC DNA]</scope>
    <source>
        <strain evidence="10">DSM 44549 / YS-314 / AJ 12310 / JCM 11189 / NBRC 100395</strain>
    </source>
</reference>
<feature type="transmembrane region" description="Helical" evidence="8">
    <location>
        <begin position="140"/>
        <end position="159"/>
    </location>
</feature>
<dbReference type="eggNOG" id="COG5650">
    <property type="taxonomic scope" value="Bacteria"/>
</dbReference>
<evidence type="ECO:0000313" key="10">
    <source>
        <dbReference type="Proteomes" id="UP000001409"/>
    </source>
</evidence>
<feature type="transmembrane region" description="Helical" evidence="8">
    <location>
        <begin position="405"/>
        <end position="423"/>
    </location>
</feature>
<feature type="transmembrane region" description="Helical" evidence="8">
    <location>
        <begin position="26"/>
        <end position="46"/>
    </location>
</feature>
<keyword evidence="3" id="KW-0808">Transferase</keyword>
<organism evidence="9 10">
    <name type="scientific">Corynebacterium efficiens (strain DSM 44549 / YS-314 / AJ 12310 / JCM 11189 / NBRC 100395)</name>
    <dbReference type="NCBI Taxonomy" id="196164"/>
    <lineage>
        <taxon>Bacteria</taxon>
        <taxon>Bacillati</taxon>
        <taxon>Actinomycetota</taxon>
        <taxon>Actinomycetes</taxon>
        <taxon>Mycobacteriales</taxon>
        <taxon>Corynebacteriaceae</taxon>
        <taxon>Corynebacterium</taxon>
    </lineage>
</organism>
<feature type="transmembrane region" description="Helical" evidence="8">
    <location>
        <begin position="189"/>
        <end position="211"/>
    </location>
</feature>
<sequence length="454" mass="49867">MSTDDHPDHPTPAPGEATFEFGLRHALTLVSVLGVAAGLVANKILIEQLNWRIDTAVYVLGGEALVNGEPLYAAPFDMGDVSLPFIYPPIGAALFAPFGYFDFLTVELAGNLIVAVSSLLLLACLYMVSNEVMGGRDQLAAFTIAAVAWPVVLFTEPVWLNADLGQINILIVTLVIYDLLPIRRRIPRGVFIGLAAAIKLTPLAMLLYFLVKRDVRGILTAVGSALVFTGIGALISWRETREFFLNTLLDLNATGESGVSTVFQSNSSLQAMIYRWWMSPEAAEASALPGVLWILTSLITIGAAAVLMHHLFIRGLRVEAVMVNAMVMLLISPISWSHHWIWLPLWALVFLLRFWLHPHRPKVLLYSGGFLTVLLLILPPKWWFGRDGVDVHALGGFEKLLISDYTWVSLALLITTALSLRFFQRVPTGEARPTILAVIPDVHPVPRDPAAAVR</sequence>
<feature type="transmembrane region" description="Helical" evidence="8">
    <location>
        <begin position="217"/>
        <end position="237"/>
    </location>
</feature>
<evidence type="ECO:0000256" key="4">
    <source>
        <dbReference type="ARBA" id="ARBA00022692"/>
    </source>
</evidence>
<dbReference type="EMBL" id="BA000035">
    <property type="protein sequence ID" value="BAC18882.1"/>
    <property type="molecule type" value="Genomic_DNA"/>
</dbReference>
<protein>
    <submittedName>
        <fullName evidence="9">Putative integral membrane protein</fullName>
    </submittedName>
</protein>
<feature type="transmembrane region" description="Helical" evidence="8">
    <location>
        <begin position="109"/>
        <end position="128"/>
    </location>
</feature>
<accession>Q8FNS1</accession>
<proteinExistence type="inferred from homology"/>
<comment type="subcellular location">
    <subcellularLocation>
        <location evidence="1">Cell membrane</location>
        <topology evidence="1">Multi-pass membrane protein</topology>
    </subcellularLocation>
</comment>
<evidence type="ECO:0000256" key="3">
    <source>
        <dbReference type="ARBA" id="ARBA00022679"/>
    </source>
</evidence>
<evidence type="ECO:0000313" key="9">
    <source>
        <dbReference type="EMBL" id="BAC18882.1"/>
    </source>
</evidence>
<dbReference type="AlphaFoldDB" id="Q8FNS1"/>
<evidence type="ECO:0000256" key="8">
    <source>
        <dbReference type="SAM" id="Phobius"/>
    </source>
</evidence>
<evidence type="ECO:0000256" key="5">
    <source>
        <dbReference type="ARBA" id="ARBA00022989"/>
    </source>
</evidence>
<evidence type="ECO:0000256" key="7">
    <source>
        <dbReference type="ARBA" id="ARBA00024033"/>
    </source>
</evidence>
<keyword evidence="4 8" id="KW-0812">Transmembrane</keyword>
<dbReference type="GO" id="GO:0016758">
    <property type="term" value="F:hexosyltransferase activity"/>
    <property type="evidence" value="ECO:0007669"/>
    <property type="project" value="InterPro"/>
</dbReference>
<keyword evidence="10" id="KW-1185">Reference proteome</keyword>
<keyword evidence="5 8" id="KW-1133">Transmembrane helix</keyword>
<feature type="transmembrane region" description="Helical" evidence="8">
    <location>
        <begin position="290"/>
        <end position="308"/>
    </location>
</feature>
<comment type="similarity">
    <text evidence="7">Belongs to the glycosyltransferase 87 family.</text>
</comment>
<dbReference type="GO" id="GO:0005886">
    <property type="term" value="C:plasma membrane"/>
    <property type="evidence" value="ECO:0007669"/>
    <property type="project" value="UniProtKB-SubCell"/>
</dbReference>
<evidence type="ECO:0000256" key="6">
    <source>
        <dbReference type="ARBA" id="ARBA00023136"/>
    </source>
</evidence>
<dbReference type="Pfam" id="PF09594">
    <property type="entry name" value="GT87"/>
    <property type="match status" value="1"/>
</dbReference>
<feature type="transmembrane region" description="Helical" evidence="8">
    <location>
        <begin position="85"/>
        <end position="103"/>
    </location>
</feature>
<feature type="transmembrane region" description="Helical" evidence="8">
    <location>
        <begin position="165"/>
        <end position="182"/>
    </location>
</feature>
<accession>C8NQ32</accession>
<dbReference type="InterPro" id="IPR018584">
    <property type="entry name" value="GT87"/>
</dbReference>
<dbReference type="KEGG" id="cef:CE2072"/>
<dbReference type="STRING" id="196164.gene:10742500"/>
<feature type="transmembrane region" description="Helical" evidence="8">
    <location>
        <begin position="363"/>
        <end position="385"/>
    </location>
</feature>
<name>Q8FNS1_COREF</name>
<dbReference type="RefSeq" id="WP_006768073.1">
    <property type="nucleotide sequence ID" value="NC_004369.1"/>
</dbReference>
<dbReference type="OrthoDB" id="9774600at2"/>
<evidence type="ECO:0000256" key="2">
    <source>
        <dbReference type="ARBA" id="ARBA00022475"/>
    </source>
</evidence>
<evidence type="ECO:0000256" key="1">
    <source>
        <dbReference type="ARBA" id="ARBA00004651"/>
    </source>
</evidence>
<keyword evidence="6 8" id="KW-0472">Membrane</keyword>
<dbReference type="Proteomes" id="UP000001409">
    <property type="component" value="Chromosome"/>
</dbReference>
<dbReference type="HOGENOM" id="CLU_034641_3_0_11"/>